<dbReference type="AlphaFoldDB" id="A0A5N6MUZ6"/>
<organism evidence="2 3">
    <name type="scientific">Mikania micrantha</name>
    <name type="common">bitter vine</name>
    <dbReference type="NCBI Taxonomy" id="192012"/>
    <lineage>
        <taxon>Eukaryota</taxon>
        <taxon>Viridiplantae</taxon>
        <taxon>Streptophyta</taxon>
        <taxon>Embryophyta</taxon>
        <taxon>Tracheophyta</taxon>
        <taxon>Spermatophyta</taxon>
        <taxon>Magnoliopsida</taxon>
        <taxon>eudicotyledons</taxon>
        <taxon>Gunneridae</taxon>
        <taxon>Pentapetalae</taxon>
        <taxon>asterids</taxon>
        <taxon>campanulids</taxon>
        <taxon>Asterales</taxon>
        <taxon>Asteraceae</taxon>
        <taxon>Asteroideae</taxon>
        <taxon>Heliantheae alliance</taxon>
        <taxon>Eupatorieae</taxon>
        <taxon>Mikania</taxon>
    </lineage>
</organism>
<gene>
    <name evidence="2" type="ORF">E3N88_26547</name>
</gene>
<evidence type="ECO:0000313" key="3">
    <source>
        <dbReference type="Proteomes" id="UP000326396"/>
    </source>
</evidence>
<proteinExistence type="predicted"/>
<protein>
    <submittedName>
        <fullName evidence="2">Uncharacterized protein</fullName>
    </submittedName>
</protein>
<accession>A0A5N6MUZ6</accession>
<dbReference type="Proteomes" id="UP000326396">
    <property type="component" value="Linkage Group LG4"/>
</dbReference>
<evidence type="ECO:0000256" key="1">
    <source>
        <dbReference type="SAM" id="MobiDB-lite"/>
    </source>
</evidence>
<name>A0A5N6MUZ6_9ASTR</name>
<reference evidence="2 3" key="1">
    <citation type="submission" date="2019-05" db="EMBL/GenBank/DDBJ databases">
        <title>Mikania micrantha, genome provides insights into the molecular mechanism of rapid growth.</title>
        <authorList>
            <person name="Liu B."/>
        </authorList>
    </citation>
    <scope>NUCLEOTIDE SEQUENCE [LARGE SCALE GENOMIC DNA]</scope>
    <source>
        <strain evidence="2">NLD-2019</strain>
        <tissue evidence="2">Leaf</tissue>
    </source>
</reference>
<feature type="region of interest" description="Disordered" evidence="1">
    <location>
        <begin position="1"/>
        <end position="29"/>
    </location>
</feature>
<comment type="caution">
    <text evidence="2">The sequence shown here is derived from an EMBL/GenBank/DDBJ whole genome shotgun (WGS) entry which is preliminary data.</text>
</comment>
<dbReference type="EMBL" id="SZYD01000014">
    <property type="protein sequence ID" value="KAD4177956.1"/>
    <property type="molecule type" value="Genomic_DNA"/>
</dbReference>
<sequence>MVKVENTNTPPGPSPVCSNPADHHSSKAPRSRLLHASTLIHLKFPRRLLCASSPIVASAVVLFGCCCAPIAGQVSKLKPKIDGNAPEAFWNLNRKRFQIKGTFPTRFQAVSVPNPFRSGYFIQIGASVLPRYACSISFSAEVTEDELAIINGQLKVMTVWCAAAEEDAEEEGRRTSSMEEYDVAVGCLVYCDERGCRRRRVMGHEGGRVAIDAGIPKG</sequence>
<keyword evidence="3" id="KW-1185">Reference proteome</keyword>
<evidence type="ECO:0000313" key="2">
    <source>
        <dbReference type="EMBL" id="KAD4177956.1"/>
    </source>
</evidence>